<evidence type="ECO:0000256" key="2">
    <source>
        <dbReference type="SAM" id="SignalP"/>
    </source>
</evidence>
<evidence type="ECO:0000313" key="3">
    <source>
        <dbReference type="EMBL" id="CAH2352604.1"/>
    </source>
</evidence>
<evidence type="ECO:0000313" key="4">
    <source>
        <dbReference type="Proteomes" id="UP000837801"/>
    </source>
</evidence>
<accession>A0A9P0QPN1</accession>
<evidence type="ECO:0000256" key="1">
    <source>
        <dbReference type="SAM" id="Phobius"/>
    </source>
</evidence>
<feature type="signal peptide" evidence="2">
    <location>
        <begin position="1"/>
        <end position="21"/>
    </location>
</feature>
<organism evidence="3 4">
    <name type="scientific">[Candida] railenensis</name>
    <dbReference type="NCBI Taxonomy" id="45579"/>
    <lineage>
        <taxon>Eukaryota</taxon>
        <taxon>Fungi</taxon>
        <taxon>Dikarya</taxon>
        <taxon>Ascomycota</taxon>
        <taxon>Saccharomycotina</taxon>
        <taxon>Pichiomycetes</taxon>
        <taxon>Debaryomycetaceae</taxon>
        <taxon>Kurtzmaniella</taxon>
    </lineage>
</organism>
<keyword evidence="1" id="KW-1133">Transmembrane helix</keyword>
<reference evidence="3" key="1">
    <citation type="submission" date="2022-03" db="EMBL/GenBank/DDBJ databases">
        <authorList>
            <person name="Legras J.-L."/>
            <person name="Devillers H."/>
            <person name="Grondin C."/>
        </authorList>
    </citation>
    <scope>NUCLEOTIDE SEQUENCE</scope>
    <source>
        <strain evidence="3">CLIB 1423</strain>
    </source>
</reference>
<protein>
    <submittedName>
        <fullName evidence="3">Uncharacterized protein</fullName>
    </submittedName>
</protein>
<name>A0A9P0QPN1_9ASCO</name>
<sequence length="138" mass="15201">MKFWPACILLFFSSLIKPTLCCYTQHTAVVLKCITRAVFSEVLFLGTSSGPAINAKYSQVVTQALRLDQINDGELLFLSSSVSDRCVYLLWGSLGNYFSLFFLSVSYGATAISYAVILAEFIICVLSKRSNKKSLTVG</sequence>
<proteinExistence type="predicted"/>
<keyword evidence="1" id="KW-0472">Membrane</keyword>
<feature type="transmembrane region" description="Helical" evidence="1">
    <location>
        <begin position="97"/>
        <end position="126"/>
    </location>
</feature>
<keyword evidence="2" id="KW-0732">Signal</keyword>
<dbReference type="AlphaFoldDB" id="A0A9P0QPN1"/>
<dbReference type="Proteomes" id="UP000837801">
    <property type="component" value="Unassembled WGS sequence"/>
</dbReference>
<keyword evidence="4" id="KW-1185">Reference proteome</keyword>
<gene>
    <name evidence="3" type="ORF">CLIB1423_07S03334</name>
</gene>
<comment type="caution">
    <text evidence="3">The sequence shown here is derived from an EMBL/GenBank/DDBJ whole genome shotgun (WGS) entry which is preliminary data.</text>
</comment>
<dbReference type="EMBL" id="CAKXYY010000007">
    <property type="protein sequence ID" value="CAH2352604.1"/>
    <property type="molecule type" value="Genomic_DNA"/>
</dbReference>
<feature type="chain" id="PRO_5040470411" evidence="2">
    <location>
        <begin position="22"/>
        <end position="138"/>
    </location>
</feature>
<keyword evidence="1" id="KW-0812">Transmembrane</keyword>